<dbReference type="InterPro" id="IPR016454">
    <property type="entry name" value="Cysteine_dSase"/>
</dbReference>
<proteinExistence type="inferred from homology"/>
<keyword evidence="3" id="KW-0808">Transferase</keyword>
<keyword evidence="4" id="KW-0479">Metal-binding</keyword>
<comment type="caution">
    <text evidence="10">The sequence shown here is derived from an EMBL/GenBank/DDBJ whole genome shotgun (WGS) entry which is preliminary data.</text>
</comment>
<keyword evidence="5" id="KW-0663">Pyridoxal phosphate</keyword>
<evidence type="ECO:0000259" key="9">
    <source>
        <dbReference type="Pfam" id="PF00266"/>
    </source>
</evidence>
<evidence type="ECO:0000256" key="1">
    <source>
        <dbReference type="ARBA" id="ARBA00001933"/>
    </source>
</evidence>
<comment type="similarity">
    <text evidence="2">Belongs to the class-V pyridoxal-phosphate-dependent aminotransferase family. NifS/IscS subfamily.</text>
</comment>
<dbReference type="PANTHER" id="PTHR11601:SF34">
    <property type="entry name" value="CYSTEINE DESULFURASE"/>
    <property type="match status" value="1"/>
</dbReference>
<dbReference type="InterPro" id="IPR015424">
    <property type="entry name" value="PyrdxlP-dep_Trfase"/>
</dbReference>
<dbReference type="Gene3D" id="3.90.1150.10">
    <property type="entry name" value="Aspartate Aminotransferase, domain 1"/>
    <property type="match status" value="1"/>
</dbReference>
<dbReference type="AlphaFoldDB" id="A0A2M7WUN2"/>
<dbReference type="GO" id="GO:0051536">
    <property type="term" value="F:iron-sulfur cluster binding"/>
    <property type="evidence" value="ECO:0007669"/>
    <property type="project" value="UniProtKB-KW"/>
</dbReference>
<comment type="cofactor">
    <cofactor evidence="1">
        <name>pyridoxal 5'-phosphate</name>
        <dbReference type="ChEBI" id="CHEBI:597326"/>
    </cofactor>
</comment>
<gene>
    <name evidence="10" type="ORF">CO184_00945</name>
</gene>
<evidence type="ECO:0000256" key="5">
    <source>
        <dbReference type="ARBA" id="ARBA00022898"/>
    </source>
</evidence>
<dbReference type="Proteomes" id="UP000231487">
    <property type="component" value="Unassembled WGS sequence"/>
</dbReference>
<evidence type="ECO:0000256" key="6">
    <source>
        <dbReference type="ARBA" id="ARBA00023004"/>
    </source>
</evidence>
<feature type="non-terminal residue" evidence="10">
    <location>
        <position position="316"/>
    </location>
</feature>
<dbReference type="Pfam" id="PF00266">
    <property type="entry name" value="Aminotran_5"/>
    <property type="match status" value="1"/>
</dbReference>
<protein>
    <submittedName>
        <fullName evidence="10">Cysteine desulfurase NifS</fullName>
    </submittedName>
</protein>
<dbReference type="GO" id="GO:0046872">
    <property type="term" value="F:metal ion binding"/>
    <property type="evidence" value="ECO:0007669"/>
    <property type="project" value="UniProtKB-KW"/>
</dbReference>
<reference evidence="11" key="1">
    <citation type="submission" date="2017-09" db="EMBL/GenBank/DDBJ databases">
        <title>Depth-based differentiation of microbial function through sediment-hosted aquifers and enrichment of novel symbionts in the deep terrestrial subsurface.</title>
        <authorList>
            <person name="Probst A.J."/>
            <person name="Ladd B."/>
            <person name="Jarett J.K."/>
            <person name="Geller-Mcgrath D.E."/>
            <person name="Sieber C.M.K."/>
            <person name="Emerson J.B."/>
            <person name="Anantharaman K."/>
            <person name="Thomas B.C."/>
            <person name="Malmstrom R."/>
            <person name="Stieglmeier M."/>
            <person name="Klingl A."/>
            <person name="Woyke T."/>
            <person name="Ryan C.M."/>
            <person name="Banfield J.F."/>
        </authorList>
    </citation>
    <scope>NUCLEOTIDE SEQUENCE [LARGE SCALE GENOMIC DNA]</scope>
</reference>
<sequence length="316" mass="35145">MKKRRKKKIFLDYASATPVDPRVFAVMKPFFKERYANPSTVYEDGVLIKQSIEGFRKNIAEILGGHSDEIIFTSSGTESCNIALRGIFQSAQKLIPRPHIITSAIEHPAVLETIKNLEQFGAKVSYLPVDKNGEISINDFKKELTKDTVLVSIEYANGEVGVIEPIREISKTIRQFKMSKKSLKKFPYFHTDASQAANFLSLKVSELGVDLMTLDASKIYGPKGSGVLYLKRGTDISPIIFGGGQEDGLRSGTENVAAIAGMSKALSLTLEKRKDENKRMTALRNFCIESIQKKFPNAILNGPSENRLPNNVNFCF</sequence>
<dbReference type="InterPro" id="IPR015422">
    <property type="entry name" value="PyrdxlP-dep_Trfase_small"/>
</dbReference>
<comment type="catalytic activity">
    <reaction evidence="8">
        <text>(sulfur carrier)-H + L-cysteine = (sulfur carrier)-SH + L-alanine</text>
        <dbReference type="Rhea" id="RHEA:43892"/>
        <dbReference type="Rhea" id="RHEA-COMP:14737"/>
        <dbReference type="Rhea" id="RHEA-COMP:14739"/>
        <dbReference type="ChEBI" id="CHEBI:29917"/>
        <dbReference type="ChEBI" id="CHEBI:35235"/>
        <dbReference type="ChEBI" id="CHEBI:57972"/>
        <dbReference type="ChEBI" id="CHEBI:64428"/>
        <dbReference type="EC" id="2.8.1.7"/>
    </reaction>
</comment>
<organism evidence="10 11">
    <name type="scientific">Candidatus Zambryskibacteria bacterium CG_4_9_14_3_um_filter_40_16</name>
    <dbReference type="NCBI Taxonomy" id="1975111"/>
    <lineage>
        <taxon>Bacteria</taxon>
        <taxon>Candidatus Zambryskiibacteriota</taxon>
    </lineage>
</organism>
<name>A0A2M7WUN2_9BACT</name>
<accession>A0A2M7WUN2</accession>
<dbReference type="InterPro" id="IPR000192">
    <property type="entry name" value="Aminotrans_V_dom"/>
</dbReference>
<dbReference type="Gene3D" id="3.40.640.10">
    <property type="entry name" value="Type I PLP-dependent aspartate aminotransferase-like (Major domain)"/>
    <property type="match status" value="1"/>
</dbReference>
<evidence type="ECO:0000256" key="2">
    <source>
        <dbReference type="ARBA" id="ARBA00006490"/>
    </source>
</evidence>
<evidence type="ECO:0000313" key="11">
    <source>
        <dbReference type="Proteomes" id="UP000231487"/>
    </source>
</evidence>
<dbReference type="Gene3D" id="1.10.260.50">
    <property type="match status" value="1"/>
</dbReference>
<evidence type="ECO:0000313" key="10">
    <source>
        <dbReference type="EMBL" id="PJA33826.1"/>
    </source>
</evidence>
<keyword evidence="7" id="KW-0411">Iron-sulfur</keyword>
<dbReference type="SUPFAM" id="SSF53383">
    <property type="entry name" value="PLP-dependent transferases"/>
    <property type="match status" value="1"/>
</dbReference>
<evidence type="ECO:0000256" key="3">
    <source>
        <dbReference type="ARBA" id="ARBA00022679"/>
    </source>
</evidence>
<evidence type="ECO:0000256" key="4">
    <source>
        <dbReference type="ARBA" id="ARBA00022723"/>
    </source>
</evidence>
<evidence type="ECO:0000256" key="8">
    <source>
        <dbReference type="ARBA" id="ARBA00050776"/>
    </source>
</evidence>
<dbReference type="GO" id="GO:0031071">
    <property type="term" value="F:cysteine desulfurase activity"/>
    <property type="evidence" value="ECO:0007669"/>
    <property type="project" value="UniProtKB-EC"/>
</dbReference>
<feature type="domain" description="Aminotransferase class V" evidence="9">
    <location>
        <begin position="9"/>
        <end position="316"/>
    </location>
</feature>
<dbReference type="PIRSF" id="PIRSF005572">
    <property type="entry name" value="NifS"/>
    <property type="match status" value="1"/>
</dbReference>
<dbReference type="InterPro" id="IPR015421">
    <property type="entry name" value="PyrdxlP-dep_Trfase_major"/>
</dbReference>
<dbReference type="EMBL" id="PFXE01000018">
    <property type="protein sequence ID" value="PJA33826.1"/>
    <property type="molecule type" value="Genomic_DNA"/>
</dbReference>
<dbReference type="PANTHER" id="PTHR11601">
    <property type="entry name" value="CYSTEINE DESULFURYLASE FAMILY MEMBER"/>
    <property type="match status" value="1"/>
</dbReference>
<evidence type="ECO:0000256" key="7">
    <source>
        <dbReference type="ARBA" id="ARBA00023014"/>
    </source>
</evidence>
<keyword evidence="6" id="KW-0408">Iron</keyword>